<proteinExistence type="predicted"/>
<gene>
    <name evidence="1" type="ORF">ARMOST_03219</name>
</gene>
<keyword evidence="2" id="KW-1185">Reference proteome</keyword>
<dbReference type="EMBL" id="FUEG01000002">
    <property type="protein sequence ID" value="SJK99908.1"/>
    <property type="molecule type" value="Genomic_DNA"/>
</dbReference>
<protein>
    <submittedName>
        <fullName evidence="1">Uncharacterized protein</fullName>
    </submittedName>
</protein>
<organism evidence="1 2">
    <name type="scientific">Armillaria ostoyae</name>
    <name type="common">Armillaria root rot fungus</name>
    <dbReference type="NCBI Taxonomy" id="47428"/>
    <lineage>
        <taxon>Eukaryota</taxon>
        <taxon>Fungi</taxon>
        <taxon>Dikarya</taxon>
        <taxon>Basidiomycota</taxon>
        <taxon>Agaricomycotina</taxon>
        <taxon>Agaricomycetes</taxon>
        <taxon>Agaricomycetidae</taxon>
        <taxon>Agaricales</taxon>
        <taxon>Marasmiineae</taxon>
        <taxon>Physalacriaceae</taxon>
        <taxon>Armillaria</taxon>
    </lineage>
</organism>
<dbReference type="Proteomes" id="UP000219338">
    <property type="component" value="Unassembled WGS sequence"/>
</dbReference>
<sequence length="257" mass="28977">MEMDNHSSSFVLKLSQAEHEHHMELLHGDTILEKEWCLRLLQTQSWLDSDTSTHPMKQAQNESSMGPAQKATKIDLTCFEHSQKTLVFPDCYLLFIDRVTTLKVYGLQSMKTVAGYLAYVAAGAQHMNSSDPDNFYATSMVAKVSVEELMSSAGKLQTLLQNQHVYVIGVCPNSEWNWDLEAMKKIGNVDMNWKVHDHSKRNNPDGKIYVLCSLQTVLLQYNWIGFECTVSAYAREATGGATVYQEGNESINCVQPD</sequence>
<evidence type="ECO:0000313" key="2">
    <source>
        <dbReference type="Proteomes" id="UP000219338"/>
    </source>
</evidence>
<dbReference type="AlphaFoldDB" id="A0A284QTV5"/>
<accession>A0A284QTV5</accession>
<reference evidence="2" key="1">
    <citation type="journal article" date="2017" name="Nat. Ecol. Evol.">
        <title>Genome expansion and lineage-specific genetic innovations in the forest pathogenic fungi Armillaria.</title>
        <authorList>
            <person name="Sipos G."/>
            <person name="Prasanna A.N."/>
            <person name="Walter M.C."/>
            <person name="O'Connor E."/>
            <person name="Balint B."/>
            <person name="Krizsan K."/>
            <person name="Kiss B."/>
            <person name="Hess J."/>
            <person name="Varga T."/>
            <person name="Slot J."/>
            <person name="Riley R."/>
            <person name="Boka B."/>
            <person name="Rigling D."/>
            <person name="Barry K."/>
            <person name="Lee J."/>
            <person name="Mihaltcheva S."/>
            <person name="LaButti K."/>
            <person name="Lipzen A."/>
            <person name="Waldron R."/>
            <person name="Moloney N.M."/>
            <person name="Sperisen C."/>
            <person name="Kredics L."/>
            <person name="Vagvoelgyi C."/>
            <person name="Patrignani A."/>
            <person name="Fitzpatrick D."/>
            <person name="Nagy I."/>
            <person name="Doyle S."/>
            <person name="Anderson J.B."/>
            <person name="Grigoriev I.V."/>
            <person name="Gueldener U."/>
            <person name="Muensterkoetter M."/>
            <person name="Nagy L.G."/>
        </authorList>
    </citation>
    <scope>NUCLEOTIDE SEQUENCE [LARGE SCALE GENOMIC DNA]</scope>
    <source>
        <strain evidence="2">C18/9</strain>
    </source>
</reference>
<name>A0A284QTV5_ARMOS</name>
<evidence type="ECO:0000313" key="1">
    <source>
        <dbReference type="EMBL" id="SJK99908.1"/>
    </source>
</evidence>